<evidence type="ECO:0008006" key="12">
    <source>
        <dbReference type="Google" id="ProtNLM"/>
    </source>
</evidence>
<keyword evidence="6" id="KW-0472">Membrane</keyword>
<evidence type="ECO:0000256" key="6">
    <source>
        <dbReference type="ARBA" id="ARBA00023136"/>
    </source>
</evidence>
<reference evidence="10 11" key="1">
    <citation type="submission" date="2013-07" db="EMBL/GenBank/DDBJ databases">
        <title>Sulfurimonas hongkongensis AST-10 Genome Sequencing.</title>
        <authorList>
            <person name="Cai L."/>
            <person name="Zhang T."/>
        </authorList>
    </citation>
    <scope>NUCLEOTIDE SEQUENCE [LARGE SCALE GENOMIC DNA]</scope>
    <source>
        <strain evidence="10 11">AST-10</strain>
    </source>
</reference>
<evidence type="ECO:0000256" key="8">
    <source>
        <dbReference type="SAM" id="Coils"/>
    </source>
</evidence>
<dbReference type="STRING" id="1172190.M947_10705"/>
<evidence type="ECO:0000256" key="3">
    <source>
        <dbReference type="ARBA" id="ARBA00022448"/>
    </source>
</evidence>
<dbReference type="RefSeq" id="WP_021288376.1">
    <property type="nucleotide sequence ID" value="NZ_AUPZ01000017.1"/>
</dbReference>
<keyword evidence="4" id="KW-1134">Transmembrane beta strand</keyword>
<accession>T0KM58</accession>
<gene>
    <name evidence="10" type="ORF">M947_10705</name>
</gene>
<dbReference type="AlphaFoldDB" id="T0KM58"/>
<evidence type="ECO:0000313" key="11">
    <source>
        <dbReference type="Proteomes" id="UP000015520"/>
    </source>
</evidence>
<sequence length="761" mass="88142">MQKIVVLIFFIFSLSSFANEVIVKSEDITQSYKNIKIDTNEDKQITSLEKKDLKEMQKVDLIDVVLQTLLASHKVKSKREKMIQAKEDIDIAYANYYPSVDASYSITKTQLKPGDRKSDESLSGSKYYGDEIYALRLSQNIYAGGETYNDIQRLKTLYQLSKVEFKKLLEAEVQKAITSYVDVLFSKESLEASDKNIKELEKIFNIVKTKYDAGALSVGELSSIEASVSNAKSQYSRTNSTYINALEYFEFIVGEVFHEAYLHEKIIKVELKDFDSLLESSLVNNSDLQALEYQVISNKYSLKKLKSAFRPKVDFMAGVEKITDKEDFEHNEDKYYAKFVLNYNLYNGGRDEKQYLKAFSKIKEKIFDKKAEVRRIKWSLEKFHTSLTSLQDNMSNAQKEVDATTNMVESYWESFRNGEQDLYVLLEAQRQLNTAELNLIRNQQDSMKDYFEILRLSGELLDYFHIDIENESFLDLAKTTYRAEHKETLLKEEKEYVILDDSLEIVDKNTSTKPVEVVMLEEKEPDSVSKKPMLDGILSFHENFLLEDPQNYTIVISKFDNSIEALKVIDELSIADSAFIYQFYNDKKIQTNIAYGIFTTKPDADIALDKIKLKNNKKIKVELIKRVQKSFKEFAKLMFVDAKELERYKELLAKKELEFQTDTSFREKFLAAPEDSFTINITTLSSMDTAGKIIEDAGIAEESFAFYFGKDKKWVKLMMGVYPTYEDASFALESLGSLKTEYMPVIEKISSKQRLYRKFNE</sequence>
<dbReference type="Gene3D" id="1.20.1600.10">
    <property type="entry name" value="Outer membrane efflux proteins (OEP)"/>
    <property type="match status" value="1"/>
</dbReference>
<dbReference type="PANTHER" id="PTHR30026:SF20">
    <property type="entry name" value="OUTER MEMBRANE PROTEIN TOLC"/>
    <property type="match status" value="1"/>
</dbReference>
<dbReference type="GO" id="GO:0009279">
    <property type="term" value="C:cell outer membrane"/>
    <property type="evidence" value="ECO:0007669"/>
    <property type="project" value="UniProtKB-SubCell"/>
</dbReference>
<dbReference type="GO" id="GO:1990281">
    <property type="term" value="C:efflux pump complex"/>
    <property type="evidence" value="ECO:0007669"/>
    <property type="project" value="TreeGrafter"/>
</dbReference>
<proteinExistence type="inferred from homology"/>
<dbReference type="SUPFAM" id="SSF56954">
    <property type="entry name" value="Outer membrane efflux proteins (OEP)"/>
    <property type="match status" value="1"/>
</dbReference>
<keyword evidence="11" id="KW-1185">Reference proteome</keyword>
<keyword evidence="5" id="KW-0812">Transmembrane</keyword>
<feature type="chain" id="PRO_5004579164" description="SPOR domain-containing protein" evidence="9">
    <location>
        <begin position="19"/>
        <end position="761"/>
    </location>
</feature>
<feature type="signal peptide" evidence="9">
    <location>
        <begin position="1"/>
        <end position="18"/>
    </location>
</feature>
<evidence type="ECO:0000256" key="7">
    <source>
        <dbReference type="ARBA" id="ARBA00023237"/>
    </source>
</evidence>
<dbReference type="Pfam" id="PF02321">
    <property type="entry name" value="OEP"/>
    <property type="match status" value="2"/>
</dbReference>
<dbReference type="OrthoDB" id="9780675at2"/>
<keyword evidence="3" id="KW-0813">Transport</keyword>
<dbReference type="InterPro" id="IPR051906">
    <property type="entry name" value="TolC-like"/>
</dbReference>
<dbReference type="GO" id="GO:0015562">
    <property type="term" value="F:efflux transmembrane transporter activity"/>
    <property type="evidence" value="ECO:0007669"/>
    <property type="project" value="InterPro"/>
</dbReference>
<evidence type="ECO:0000256" key="5">
    <source>
        <dbReference type="ARBA" id="ARBA00022692"/>
    </source>
</evidence>
<comment type="caution">
    <text evidence="10">The sequence shown here is derived from an EMBL/GenBank/DDBJ whole genome shotgun (WGS) entry which is preliminary data.</text>
</comment>
<evidence type="ECO:0000256" key="9">
    <source>
        <dbReference type="SAM" id="SignalP"/>
    </source>
</evidence>
<dbReference type="eggNOG" id="COG1538">
    <property type="taxonomic scope" value="Bacteria"/>
</dbReference>
<feature type="coiled-coil region" evidence="8">
    <location>
        <begin position="380"/>
        <end position="445"/>
    </location>
</feature>
<evidence type="ECO:0000256" key="4">
    <source>
        <dbReference type="ARBA" id="ARBA00022452"/>
    </source>
</evidence>
<keyword evidence="8" id="KW-0175">Coiled coil</keyword>
<evidence type="ECO:0000313" key="10">
    <source>
        <dbReference type="EMBL" id="EQB34468.1"/>
    </source>
</evidence>
<dbReference type="GO" id="GO:0015288">
    <property type="term" value="F:porin activity"/>
    <property type="evidence" value="ECO:0007669"/>
    <property type="project" value="TreeGrafter"/>
</dbReference>
<dbReference type="PANTHER" id="PTHR30026">
    <property type="entry name" value="OUTER MEMBRANE PROTEIN TOLC"/>
    <property type="match status" value="1"/>
</dbReference>
<protein>
    <recommendedName>
        <fullName evidence="12">SPOR domain-containing protein</fullName>
    </recommendedName>
</protein>
<name>T0KM58_9BACT</name>
<keyword evidence="9" id="KW-0732">Signal</keyword>
<dbReference type="Proteomes" id="UP000015520">
    <property type="component" value="Unassembled WGS sequence"/>
</dbReference>
<comment type="subcellular location">
    <subcellularLocation>
        <location evidence="1">Cell outer membrane</location>
    </subcellularLocation>
</comment>
<dbReference type="PATRIC" id="fig|1172190.3.peg.2063"/>
<keyword evidence="7" id="KW-0998">Cell outer membrane</keyword>
<dbReference type="GO" id="GO:0042834">
    <property type="term" value="F:peptidoglycan binding"/>
    <property type="evidence" value="ECO:0007669"/>
    <property type="project" value="InterPro"/>
</dbReference>
<organism evidence="10 11">
    <name type="scientific">Sulfurimonas hongkongensis</name>
    <dbReference type="NCBI Taxonomy" id="1172190"/>
    <lineage>
        <taxon>Bacteria</taxon>
        <taxon>Pseudomonadati</taxon>
        <taxon>Campylobacterota</taxon>
        <taxon>Epsilonproteobacteria</taxon>
        <taxon>Campylobacterales</taxon>
        <taxon>Sulfurimonadaceae</taxon>
        <taxon>Sulfurimonas</taxon>
    </lineage>
</organism>
<dbReference type="EMBL" id="AUPZ01000017">
    <property type="protein sequence ID" value="EQB34468.1"/>
    <property type="molecule type" value="Genomic_DNA"/>
</dbReference>
<evidence type="ECO:0000256" key="1">
    <source>
        <dbReference type="ARBA" id="ARBA00004442"/>
    </source>
</evidence>
<dbReference type="InterPro" id="IPR036680">
    <property type="entry name" value="SPOR-like_sf"/>
</dbReference>
<comment type="similarity">
    <text evidence="2">Belongs to the outer membrane factor (OMF) (TC 1.B.17) family.</text>
</comment>
<dbReference type="Gene3D" id="3.30.70.1070">
    <property type="entry name" value="Sporulation related repeat"/>
    <property type="match status" value="2"/>
</dbReference>
<evidence type="ECO:0000256" key="2">
    <source>
        <dbReference type="ARBA" id="ARBA00007613"/>
    </source>
</evidence>
<dbReference type="InterPro" id="IPR003423">
    <property type="entry name" value="OMP_efflux"/>
</dbReference>